<evidence type="ECO:0008006" key="3">
    <source>
        <dbReference type="Google" id="ProtNLM"/>
    </source>
</evidence>
<proteinExistence type="predicted"/>
<dbReference type="AlphaFoldDB" id="A0A0E3ZWG6"/>
<dbReference type="KEGG" id="srd:SD10_13055"/>
<reference evidence="1 2" key="1">
    <citation type="journal article" date="2014" name="Curr. Microbiol.">
        <title>Spirosoma radiotolerans sp. nov., a gamma-radiation-resistant bacterium isolated from gamma ray-irradiated soil.</title>
        <authorList>
            <person name="Lee J.J."/>
            <person name="Srinivasan S."/>
            <person name="Lim S."/>
            <person name="Joe M."/>
            <person name="Im S."/>
            <person name="Bae S.I."/>
            <person name="Park K.R."/>
            <person name="Han J.H."/>
            <person name="Park S.H."/>
            <person name="Joo B.M."/>
            <person name="Park S.J."/>
            <person name="Kim M.K."/>
        </authorList>
    </citation>
    <scope>NUCLEOTIDE SEQUENCE [LARGE SCALE GENOMIC DNA]</scope>
    <source>
        <strain evidence="1 2">DG5A</strain>
    </source>
</reference>
<protein>
    <recommendedName>
        <fullName evidence="3">DUF4304 domain-containing protein</fullName>
    </recommendedName>
</protein>
<dbReference type="PATRIC" id="fig|1379870.5.peg.2839"/>
<dbReference type="OrthoDB" id="939776at2"/>
<organism evidence="1 2">
    <name type="scientific">Spirosoma radiotolerans</name>
    <dbReference type="NCBI Taxonomy" id="1379870"/>
    <lineage>
        <taxon>Bacteria</taxon>
        <taxon>Pseudomonadati</taxon>
        <taxon>Bacteroidota</taxon>
        <taxon>Cytophagia</taxon>
        <taxon>Cytophagales</taxon>
        <taxon>Cytophagaceae</taxon>
        <taxon>Spirosoma</taxon>
    </lineage>
</organism>
<dbReference type="STRING" id="1379870.SD10_13055"/>
<sequence length="213" mass="24799">MTSTSFETLLYQHLTPLFQRHQFVLLPEKRQYRNLTDAGFQTVMLFPTFYDHETILDVQLGCRNDQVEQIAQQFQTSQAISRPDANTLTAFITQFADYSSARFSIHSEKELLAVCDQIEQFFVSVGFDFLTASCALPAIDRLLNGQPEQLCPYVPNQMHRCYKGLIAASLNHNRHFKDLVDTYRHVFVQQTQNSYEQIRFERLIAFLQHYSAN</sequence>
<evidence type="ECO:0000313" key="1">
    <source>
        <dbReference type="EMBL" id="AKD55690.1"/>
    </source>
</evidence>
<accession>A0A0E3ZWG6</accession>
<evidence type="ECO:0000313" key="2">
    <source>
        <dbReference type="Proteomes" id="UP000033054"/>
    </source>
</evidence>
<gene>
    <name evidence="1" type="ORF">SD10_13055</name>
</gene>
<dbReference type="EMBL" id="CP010429">
    <property type="protein sequence ID" value="AKD55690.1"/>
    <property type="molecule type" value="Genomic_DNA"/>
</dbReference>
<dbReference type="HOGENOM" id="CLU_1293653_0_0_10"/>
<dbReference type="RefSeq" id="WP_046574187.1">
    <property type="nucleotide sequence ID" value="NZ_CP010429.1"/>
</dbReference>
<name>A0A0E3ZWG6_9BACT</name>
<keyword evidence="2" id="KW-1185">Reference proteome</keyword>
<dbReference type="Proteomes" id="UP000033054">
    <property type="component" value="Chromosome"/>
</dbReference>